<dbReference type="AlphaFoldDB" id="A0A7S3QVC4"/>
<feature type="compositionally biased region" description="Polar residues" evidence="1">
    <location>
        <begin position="140"/>
        <end position="151"/>
    </location>
</feature>
<accession>A0A7S3QVC4</accession>
<reference evidence="2" key="1">
    <citation type="submission" date="2021-01" db="EMBL/GenBank/DDBJ databases">
        <authorList>
            <person name="Corre E."/>
            <person name="Pelletier E."/>
            <person name="Niang G."/>
            <person name="Scheremetjew M."/>
            <person name="Finn R."/>
            <person name="Kale V."/>
            <person name="Holt S."/>
            <person name="Cochrane G."/>
            <person name="Meng A."/>
            <person name="Brown T."/>
            <person name="Cohen L."/>
        </authorList>
    </citation>
    <scope>NUCLEOTIDE SEQUENCE</scope>
    <source>
        <strain evidence="2">CCMP1320</strain>
    </source>
</reference>
<feature type="compositionally biased region" description="Low complexity" evidence="1">
    <location>
        <begin position="191"/>
        <end position="200"/>
    </location>
</feature>
<dbReference type="EMBL" id="HBIP01014817">
    <property type="protein sequence ID" value="CAE0493557.1"/>
    <property type="molecule type" value="Transcribed_RNA"/>
</dbReference>
<feature type="compositionally biased region" description="Basic residues" evidence="1">
    <location>
        <begin position="328"/>
        <end position="337"/>
    </location>
</feature>
<feature type="region of interest" description="Disordered" evidence="1">
    <location>
        <begin position="140"/>
        <end position="177"/>
    </location>
</feature>
<feature type="region of interest" description="Disordered" evidence="1">
    <location>
        <begin position="305"/>
        <end position="344"/>
    </location>
</feature>
<feature type="region of interest" description="Disordered" evidence="1">
    <location>
        <begin position="191"/>
        <end position="241"/>
    </location>
</feature>
<evidence type="ECO:0000256" key="1">
    <source>
        <dbReference type="SAM" id="MobiDB-lite"/>
    </source>
</evidence>
<gene>
    <name evidence="2" type="ORF">DTER00134_LOCUS8630</name>
</gene>
<proteinExistence type="predicted"/>
<protein>
    <submittedName>
        <fullName evidence="2">Uncharacterized protein</fullName>
    </submittedName>
</protein>
<name>A0A7S3QVC4_DUNTE</name>
<sequence length="406" mass="44860">MLQGCCLLGPVQQVAAGRTAQGLSYGRAHLRLTSIYLSCNKCRAAARLGLHNKWLLDELREASLPFLQSSAPKPHQQGVLMPQKALQGGGGRRAGMDLRQMAQLAYSFGKLNFVPEGVWVPYLLAASGTAMQLAASQHATTASPSLSSSRESTQEDRMGSAQAFPEASDSFQSPQISPEASQWRLEVQEQLQAQMQQQEKQVPRSKQIWQRPSGQHAWLPDTPAPMQQQQQQQQESAGSMGGKELMQSLANLVYALTVLMDVAPHQDWMSHFFAASLPHLQAASGAELVQVVRALQMLSSNALEPLPGQQQQQQQQQQKQHQPTYSYKKQKVQHKAGKPQLQQRREARRHLTLHGVPDAWSAVLLQAMQRQASAAAPDKSKELLSELTSRVEAAYRQKKEEKGSQG</sequence>
<organism evidence="2">
    <name type="scientific">Dunaliella tertiolecta</name>
    <name type="common">Green alga</name>
    <dbReference type="NCBI Taxonomy" id="3047"/>
    <lineage>
        <taxon>Eukaryota</taxon>
        <taxon>Viridiplantae</taxon>
        <taxon>Chlorophyta</taxon>
        <taxon>core chlorophytes</taxon>
        <taxon>Chlorophyceae</taxon>
        <taxon>CS clade</taxon>
        <taxon>Chlamydomonadales</taxon>
        <taxon>Dunaliellaceae</taxon>
        <taxon>Dunaliella</taxon>
    </lineage>
</organism>
<feature type="compositionally biased region" description="Low complexity" evidence="1">
    <location>
        <begin position="309"/>
        <end position="322"/>
    </location>
</feature>
<evidence type="ECO:0000313" key="2">
    <source>
        <dbReference type="EMBL" id="CAE0493557.1"/>
    </source>
</evidence>